<accession>A0A543J2A8</accession>
<dbReference type="Proteomes" id="UP000319213">
    <property type="component" value="Unassembled WGS sequence"/>
</dbReference>
<dbReference type="AlphaFoldDB" id="A0A543J2A8"/>
<keyword evidence="1" id="KW-0812">Transmembrane</keyword>
<keyword evidence="1" id="KW-0472">Membrane</keyword>
<evidence type="ECO:0000313" key="3">
    <source>
        <dbReference type="Proteomes" id="UP000319213"/>
    </source>
</evidence>
<sequence length="64" mass="6933">MSLTNPLLSFVLGDGFWSSPIPLLILAVASAYVGWVAVEYIPATRRLLERREGGMTPRGENADG</sequence>
<dbReference type="EMBL" id="VFPQ01000001">
    <property type="protein sequence ID" value="TQM76966.1"/>
    <property type="molecule type" value="Genomic_DNA"/>
</dbReference>
<evidence type="ECO:0000313" key="2">
    <source>
        <dbReference type="EMBL" id="TQM76966.1"/>
    </source>
</evidence>
<protein>
    <submittedName>
        <fullName evidence="2">Uncharacterized protein</fullName>
    </submittedName>
</protein>
<dbReference type="RefSeq" id="WP_142260767.1">
    <property type="nucleotide sequence ID" value="NZ_BMPV01000005.1"/>
</dbReference>
<reference evidence="2 3" key="1">
    <citation type="submission" date="2019-06" db="EMBL/GenBank/DDBJ databases">
        <title>Sequencing the genomes of 1000 actinobacteria strains.</title>
        <authorList>
            <person name="Klenk H.-P."/>
        </authorList>
    </citation>
    <scope>NUCLEOTIDE SEQUENCE [LARGE SCALE GENOMIC DNA]</scope>
    <source>
        <strain evidence="2 3">DSM 43186</strain>
    </source>
</reference>
<keyword evidence="3" id="KW-1185">Reference proteome</keyword>
<feature type="transmembrane region" description="Helical" evidence="1">
    <location>
        <begin position="20"/>
        <end position="41"/>
    </location>
</feature>
<comment type="caution">
    <text evidence="2">The sequence shown here is derived from an EMBL/GenBank/DDBJ whole genome shotgun (WGS) entry which is preliminary data.</text>
</comment>
<organism evidence="2 3">
    <name type="scientific">Thermopolyspora flexuosa</name>
    <dbReference type="NCBI Taxonomy" id="103836"/>
    <lineage>
        <taxon>Bacteria</taxon>
        <taxon>Bacillati</taxon>
        <taxon>Actinomycetota</taxon>
        <taxon>Actinomycetes</taxon>
        <taxon>Streptosporangiales</taxon>
        <taxon>Streptosporangiaceae</taxon>
        <taxon>Thermopolyspora</taxon>
    </lineage>
</organism>
<evidence type="ECO:0000256" key="1">
    <source>
        <dbReference type="SAM" id="Phobius"/>
    </source>
</evidence>
<name>A0A543J2A8_9ACTN</name>
<proteinExistence type="predicted"/>
<gene>
    <name evidence="2" type="ORF">FHX40_3718</name>
</gene>
<keyword evidence="1" id="KW-1133">Transmembrane helix</keyword>